<reference evidence="1 3" key="1">
    <citation type="journal article" date="2008" name="Science">
        <title>The Physcomitrella genome reveals evolutionary insights into the conquest of land by plants.</title>
        <authorList>
            <person name="Rensing S."/>
            <person name="Lang D."/>
            <person name="Zimmer A."/>
            <person name="Terry A."/>
            <person name="Salamov A."/>
            <person name="Shapiro H."/>
            <person name="Nishiyama T."/>
            <person name="Perroud P.-F."/>
            <person name="Lindquist E."/>
            <person name="Kamisugi Y."/>
            <person name="Tanahashi T."/>
            <person name="Sakakibara K."/>
            <person name="Fujita T."/>
            <person name="Oishi K."/>
            <person name="Shin-I T."/>
            <person name="Kuroki Y."/>
            <person name="Toyoda A."/>
            <person name="Suzuki Y."/>
            <person name="Hashimoto A."/>
            <person name="Yamaguchi K."/>
            <person name="Sugano A."/>
            <person name="Kohara Y."/>
            <person name="Fujiyama A."/>
            <person name="Anterola A."/>
            <person name="Aoki S."/>
            <person name="Ashton N."/>
            <person name="Barbazuk W.B."/>
            <person name="Barker E."/>
            <person name="Bennetzen J."/>
            <person name="Bezanilla M."/>
            <person name="Blankenship R."/>
            <person name="Cho S.H."/>
            <person name="Dutcher S."/>
            <person name="Estelle M."/>
            <person name="Fawcett J.A."/>
            <person name="Gundlach H."/>
            <person name="Hanada K."/>
            <person name="Heyl A."/>
            <person name="Hicks K.A."/>
            <person name="Hugh J."/>
            <person name="Lohr M."/>
            <person name="Mayer K."/>
            <person name="Melkozernov A."/>
            <person name="Murata T."/>
            <person name="Nelson D."/>
            <person name="Pils B."/>
            <person name="Prigge M."/>
            <person name="Reiss B."/>
            <person name="Renner T."/>
            <person name="Rombauts S."/>
            <person name="Rushton P."/>
            <person name="Sanderfoot A."/>
            <person name="Schween G."/>
            <person name="Shiu S.-H."/>
            <person name="Stueber K."/>
            <person name="Theodoulou F.L."/>
            <person name="Tu H."/>
            <person name="Van de Peer Y."/>
            <person name="Verrier P.J."/>
            <person name="Waters E."/>
            <person name="Wood A."/>
            <person name="Yang L."/>
            <person name="Cove D."/>
            <person name="Cuming A."/>
            <person name="Hasebe M."/>
            <person name="Lucas S."/>
            <person name="Mishler D.B."/>
            <person name="Reski R."/>
            <person name="Grigoriev I."/>
            <person name="Quatrano R.S."/>
            <person name="Boore J.L."/>
        </authorList>
    </citation>
    <scope>NUCLEOTIDE SEQUENCE [LARGE SCALE GENOMIC DNA]</scope>
    <source>
        <strain evidence="2 3">cv. Gransden 2004</strain>
    </source>
</reference>
<sequence>MLPLPSLVHGDVVTGLRNLRVKLLQQAPPISTWSSSINSNTVLNDMGGAMDCLATTPATETDSVGVDIDIDIFTYSILSKGIVPPTPRCC</sequence>
<dbReference type="Gramene" id="Pp3c17_6530V3.2">
    <property type="protein sequence ID" value="PAC:32906132.CDS.1"/>
    <property type="gene ID" value="Pp3c17_6530"/>
</dbReference>
<reference evidence="1 3" key="2">
    <citation type="journal article" date="2018" name="Plant J.">
        <title>The Physcomitrella patens chromosome-scale assembly reveals moss genome structure and evolution.</title>
        <authorList>
            <person name="Lang D."/>
            <person name="Ullrich K.K."/>
            <person name="Murat F."/>
            <person name="Fuchs J."/>
            <person name="Jenkins J."/>
            <person name="Haas F.B."/>
            <person name="Piednoel M."/>
            <person name="Gundlach H."/>
            <person name="Van Bel M."/>
            <person name="Meyberg R."/>
            <person name="Vives C."/>
            <person name="Morata J."/>
            <person name="Symeonidi A."/>
            <person name="Hiss M."/>
            <person name="Muchero W."/>
            <person name="Kamisugi Y."/>
            <person name="Saleh O."/>
            <person name="Blanc G."/>
            <person name="Decker E.L."/>
            <person name="van Gessel N."/>
            <person name="Grimwood J."/>
            <person name="Hayes R.D."/>
            <person name="Graham S.W."/>
            <person name="Gunter L.E."/>
            <person name="McDaniel S.F."/>
            <person name="Hoernstein S.N.W."/>
            <person name="Larsson A."/>
            <person name="Li F.W."/>
            <person name="Perroud P.F."/>
            <person name="Phillips J."/>
            <person name="Ranjan P."/>
            <person name="Rokshar D.S."/>
            <person name="Rothfels C.J."/>
            <person name="Schneider L."/>
            <person name="Shu S."/>
            <person name="Stevenson D.W."/>
            <person name="Thummler F."/>
            <person name="Tillich M."/>
            <person name="Villarreal Aguilar J.C."/>
            <person name="Widiez T."/>
            <person name="Wong G.K."/>
            <person name="Wymore A."/>
            <person name="Zhang Y."/>
            <person name="Zimmer A.D."/>
            <person name="Quatrano R.S."/>
            <person name="Mayer K.F.X."/>
            <person name="Goodstein D."/>
            <person name="Casacuberta J.M."/>
            <person name="Vandepoele K."/>
            <person name="Reski R."/>
            <person name="Cuming A.C."/>
            <person name="Tuskan G.A."/>
            <person name="Maumus F."/>
            <person name="Salse J."/>
            <person name="Schmutz J."/>
            <person name="Rensing S.A."/>
        </authorList>
    </citation>
    <scope>NUCLEOTIDE SEQUENCE [LARGE SCALE GENOMIC DNA]</scope>
    <source>
        <strain evidence="2 3">cv. Gransden 2004</strain>
    </source>
</reference>
<protein>
    <submittedName>
        <fullName evidence="1 2">Uncharacterized protein</fullName>
    </submittedName>
</protein>
<dbReference type="EnsemblPlants" id="Pp3c17_6530V3.5">
    <property type="protein sequence ID" value="PAC:32906135.CDS.1"/>
    <property type="gene ID" value="Pp3c17_6530"/>
</dbReference>
<dbReference type="Gramene" id="Pp3c17_6530V3.5">
    <property type="protein sequence ID" value="PAC:32906135.CDS.1"/>
    <property type="gene ID" value="Pp3c17_6530"/>
</dbReference>
<keyword evidence="3" id="KW-1185">Reference proteome</keyword>
<evidence type="ECO:0000313" key="3">
    <source>
        <dbReference type="Proteomes" id="UP000006727"/>
    </source>
</evidence>
<dbReference type="Gramene" id="Pp3c17_6530V3.4">
    <property type="protein sequence ID" value="PAC:32906134.CDS.1"/>
    <property type="gene ID" value="Pp3c17_6530"/>
</dbReference>
<dbReference type="EnsemblPlants" id="Pp3c17_6530V3.2">
    <property type="protein sequence ID" value="PAC:32906132.CDS.1"/>
    <property type="gene ID" value="Pp3c17_6530"/>
</dbReference>
<dbReference type="EnsemblPlants" id="Pp3c17_6530V3.4">
    <property type="protein sequence ID" value="PAC:32906134.CDS.1"/>
    <property type="gene ID" value="Pp3c17_6530"/>
</dbReference>
<name>A0A2K1J2Y0_PHYPA</name>
<evidence type="ECO:0000313" key="1">
    <source>
        <dbReference type="EMBL" id="PNR35885.1"/>
    </source>
</evidence>
<dbReference type="EnsemblPlants" id="Pp3c17_6530V3.1">
    <property type="protein sequence ID" value="PAC:32906131.CDS.1"/>
    <property type="gene ID" value="Pp3c17_6530"/>
</dbReference>
<organism evidence="1">
    <name type="scientific">Physcomitrium patens</name>
    <name type="common">Spreading-leaved earth moss</name>
    <name type="synonym">Physcomitrella patens</name>
    <dbReference type="NCBI Taxonomy" id="3218"/>
    <lineage>
        <taxon>Eukaryota</taxon>
        <taxon>Viridiplantae</taxon>
        <taxon>Streptophyta</taxon>
        <taxon>Embryophyta</taxon>
        <taxon>Bryophyta</taxon>
        <taxon>Bryophytina</taxon>
        <taxon>Bryopsida</taxon>
        <taxon>Funariidae</taxon>
        <taxon>Funariales</taxon>
        <taxon>Funariaceae</taxon>
        <taxon>Physcomitrium</taxon>
    </lineage>
</organism>
<reference evidence="2" key="3">
    <citation type="submission" date="2020-12" db="UniProtKB">
        <authorList>
            <consortium name="EnsemblPlants"/>
        </authorList>
    </citation>
    <scope>IDENTIFICATION</scope>
</reference>
<dbReference type="Gramene" id="Pp3c17_6530V3.1">
    <property type="protein sequence ID" value="PAC:32906131.CDS.1"/>
    <property type="gene ID" value="Pp3c17_6530"/>
</dbReference>
<proteinExistence type="predicted"/>
<dbReference type="InParanoid" id="A0A2K1J2Y0"/>
<accession>A0A2K1J2Y0</accession>
<dbReference type="EnsemblPlants" id="Pp3c17_6530V3.3">
    <property type="protein sequence ID" value="PAC:32906133.CDS.1"/>
    <property type="gene ID" value="Pp3c17_6530"/>
</dbReference>
<dbReference type="PaxDb" id="3218-PP1S26_25V6.1"/>
<dbReference type="Proteomes" id="UP000006727">
    <property type="component" value="Chromosome 17"/>
</dbReference>
<dbReference type="EMBL" id="ABEU02000017">
    <property type="protein sequence ID" value="PNR35885.1"/>
    <property type="molecule type" value="Genomic_DNA"/>
</dbReference>
<dbReference type="AlphaFoldDB" id="A0A2K1J2Y0"/>
<dbReference type="Gramene" id="Pp3c17_6530V3.3">
    <property type="protein sequence ID" value="PAC:32906133.CDS.1"/>
    <property type="gene ID" value="Pp3c17_6530"/>
</dbReference>
<evidence type="ECO:0000313" key="2">
    <source>
        <dbReference type="EnsemblPlants" id="PAC:32906131.CDS.1"/>
    </source>
</evidence>
<gene>
    <name evidence="1" type="ORF">PHYPA_021735</name>
</gene>